<dbReference type="AlphaFoldDB" id="A0A2S8FY21"/>
<proteinExistence type="predicted"/>
<comment type="caution">
    <text evidence="1">The sequence shown here is derived from an EMBL/GenBank/DDBJ whole genome shotgun (WGS) entry which is preliminary data.</text>
</comment>
<accession>A0A2S8FY21</accession>
<evidence type="ECO:0000313" key="2">
    <source>
        <dbReference type="Proteomes" id="UP000240009"/>
    </source>
</evidence>
<dbReference type="Proteomes" id="UP000240009">
    <property type="component" value="Unassembled WGS sequence"/>
</dbReference>
<gene>
    <name evidence="1" type="ORF">C5Y96_06060</name>
</gene>
<name>A0A2S8FY21_9BACT</name>
<organism evidence="1 2">
    <name type="scientific">Blastopirellula marina</name>
    <dbReference type="NCBI Taxonomy" id="124"/>
    <lineage>
        <taxon>Bacteria</taxon>
        <taxon>Pseudomonadati</taxon>
        <taxon>Planctomycetota</taxon>
        <taxon>Planctomycetia</taxon>
        <taxon>Pirellulales</taxon>
        <taxon>Pirellulaceae</taxon>
        <taxon>Blastopirellula</taxon>
    </lineage>
</organism>
<dbReference type="EMBL" id="PUIA01000017">
    <property type="protein sequence ID" value="PQO36734.1"/>
    <property type="molecule type" value="Genomic_DNA"/>
</dbReference>
<reference evidence="1 2" key="1">
    <citation type="submission" date="2018-02" db="EMBL/GenBank/DDBJ databases">
        <title>Comparative genomes isolates from brazilian mangrove.</title>
        <authorList>
            <person name="Araujo J.E."/>
            <person name="Taketani R.G."/>
            <person name="Silva M.C.P."/>
            <person name="Loureco M.V."/>
            <person name="Andreote F.D."/>
        </authorList>
    </citation>
    <scope>NUCLEOTIDE SEQUENCE [LARGE SCALE GENOMIC DNA]</scope>
    <source>
        <strain evidence="1 2">HEX-2 MGV</strain>
    </source>
</reference>
<protein>
    <submittedName>
        <fullName evidence="1">Uncharacterized protein</fullName>
    </submittedName>
</protein>
<sequence length="90" mass="9411">MTFCLGCGPSTPSTSVEVPKPTAMIKSTLEGYASSGELDSGIMILDEEIAKLKESDSALATSLEQDLAKLKSASGKSAVKKQAESMLEKL</sequence>
<evidence type="ECO:0000313" key="1">
    <source>
        <dbReference type="EMBL" id="PQO36734.1"/>
    </source>
</evidence>